<dbReference type="EMBL" id="JACHNE010000001">
    <property type="protein sequence ID" value="MBB5792203.1"/>
    <property type="molecule type" value="Genomic_DNA"/>
</dbReference>
<dbReference type="AlphaFoldDB" id="A0A7W9GYQ7"/>
<gene>
    <name evidence="2" type="ORF">HDA41_000167</name>
</gene>
<name>A0A7W9GYQ7_9ACTN</name>
<evidence type="ECO:0000256" key="1">
    <source>
        <dbReference type="SAM" id="MobiDB-lite"/>
    </source>
</evidence>
<organism evidence="2 3">
    <name type="scientific">Streptomyces caelestis</name>
    <dbReference type="NCBI Taxonomy" id="36816"/>
    <lineage>
        <taxon>Bacteria</taxon>
        <taxon>Bacillati</taxon>
        <taxon>Actinomycetota</taxon>
        <taxon>Actinomycetes</taxon>
        <taxon>Kitasatosporales</taxon>
        <taxon>Streptomycetaceae</taxon>
        <taxon>Streptomyces</taxon>
    </lineage>
</organism>
<dbReference type="Proteomes" id="UP000590647">
    <property type="component" value="Unassembled WGS sequence"/>
</dbReference>
<accession>A0A7W9GYQ7</accession>
<proteinExistence type="predicted"/>
<keyword evidence="3" id="KW-1185">Reference proteome</keyword>
<reference evidence="2 3" key="1">
    <citation type="submission" date="2020-08" db="EMBL/GenBank/DDBJ databases">
        <title>Sequencing the genomes of 1000 actinobacteria strains.</title>
        <authorList>
            <person name="Klenk H.-P."/>
        </authorList>
    </citation>
    <scope>NUCLEOTIDE SEQUENCE [LARGE SCALE GENOMIC DNA]</scope>
    <source>
        <strain evidence="2 3">DSM 40084</strain>
    </source>
</reference>
<comment type="caution">
    <text evidence="2">The sequence shown here is derived from an EMBL/GenBank/DDBJ whole genome shotgun (WGS) entry which is preliminary data.</text>
</comment>
<feature type="region of interest" description="Disordered" evidence="1">
    <location>
        <begin position="1"/>
        <end position="58"/>
    </location>
</feature>
<evidence type="ECO:0000313" key="3">
    <source>
        <dbReference type="Proteomes" id="UP000590647"/>
    </source>
</evidence>
<feature type="compositionally biased region" description="Low complexity" evidence="1">
    <location>
        <begin position="17"/>
        <end position="27"/>
    </location>
</feature>
<feature type="compositionally biased region" description="Basic and acidic residues" evidence="1">
    <location>
        <begin position="1"/>
        <end position="11"/>
    </location>
</feature>
<sequence length="58" mass="6346">MGRPQRIEQRMHGASHSPGGAPAEMPASAPPAAPRLKVTSPGRRRSGPRRYGFARRVW</sequence>
<protein>
    <submittedName>
        <fullName evidence="2">Uncharacterized protein</fullName>
    </submittedName>
</protein>
<evidence type="ECO:0000313" key="2">
    <source>
        <dbReference type="EMBL" id="MBB5792203.1"/>
    </source>
</evidence>